<accession>A0AAN9Q9W8</accession>
<dbReference type="Pfam" id="PF10551">
    <property type="entry name" value="MULE"/>
    <property type="match status" value="1"/>
</dbReference>
<evidence type="ECO:0000313" key="3">
    <source>
        <dbReference type="EMBL" id="KAK7323268.1"/>
    </source>
</evidence>
<organism evidence="3 4">
    <name type="scientific">Canavalia gladiata</name>
    <name type="common">Sword bean</name>
    <name type="synonym">Dolichos gladiatus</name>
    <dbReference type="NCBI Taxonomy" id="3824"/>
    <lineage>
        <taxon>Eukaryota</taxon>
        <taxon>Viridiplantae</taxon>
        <taxon>Streptophyta</taxon>
        <taxon>Embryophyta</taxon>
        <taxon>Tracheophyta</taxon>
        <taxon>Spermatophyta</taxon>
        <taxon>Magnoliopsida</taxon>
        <taxon>eudicotyledons</taxon>
        <taxon>Gunneridae</taxon>
        <taxon>Pentapetalae</taxon>
        <taxon>rosids</taxon>
        <taxon>fabids</taxon>
        <taxon>Fabales</taxon>
        <taxon>Fabaceae</taxon>
        <taxon>Papilionoideae</taxon>
        <taxon>50 kb inversion clade</taxon>
        <taxon>NPAAA clade</taxon>
        <taxon>indigoferoid/millettioid clade</taxon>
        <taxon>Phaseoleae</taxon>
        <taxon>Canavalia</taxon>
    </lineage>
</organism>
<proteinExistence type="predicted"/>
<dbReference type="Pfam" id="PF03101">
    <property type="entry name" value="FAR1"/>
    <property type="match status" value="1"/>
</dbReference>
<dbReference type="InterPro" id="IPR004330">
    <property type="entry name" value="FAR1_DNA_bnd_dom"/>
</dbReference>
<evidence type="ECO:0000259" key="1">
    <source>
        <dbReference type="Pfam" id="PF03101"/>
    </source>
</evidence>
<protein>
    <recommendedName>
        <fullName evidence="5">Protein FAR1-RELATED SEQUENCE</fullName>
    </recommendedName>
</protein>
<dbReference type="Proteomes" id="UP001367508">
    <property type="component" value="Unassembled WGS sequence"/>
</dbReference>
<evidence type="ECO:0000313" key="4">
    <source>
        <dbReference type="Proteomes" id="UP001367508"/>
    </source>
</evidence>
<gene>
    <name evidence="3" type="ORF">VNO77_26733</name>
</gene>
<name>A0AAN9Q9W8_CANGL</name>
<reference evidence="3 4" key="1">
    <citation type="submission" date="2024-01" db="EMBL/GenBank/DDBJ databases">
        <title>The genomes of 5 underutilized Papilionoideae crops provide insights into root nodulation and disease resistanc.</title>
        <authorList>
            <person name="Jiang F."/>
        </authorList>
    </citation>
    <scope>NUCLEOTIDE SEQUENCE [LARGE SCALE GENOMIC DNA]</scope>
    <source>
        <strain evidence="3">LVBAO_FW01</strain>
        <tissue evidence="3">Leaves</tissue>
    </source>
</reference>
<feature type="domain" description="FAR1" evidence="1">
    <location>
        <begin position="63"/>
        <end position="154"/>
    </location>
</feature>
<dbReference type="AlphaFoldDB" id="A0AAN9Q9W8"/>
<evidence type="ECO:0008006" key="5">
    <source>
        <dbReference type="Google" id="ProtNLM"/>
    </source>
</evidence>
<dbReference type="InterPro" id="IPR018289">
    <property type="entry name" value="MULE_transposase_dom"/>
</dbReference>
<dbReference type="PANTHER" id="PTHR47718:SF15">
    <property type="entry name" value="PROTEIN FAR1-RELATED SEQUENCE 5-LIKE"/>
    <property type="match status" value="1"/>
</dbReference>
<comment type="caution">
    <text evidence="3">The sequence shown here is derived from an EMBL/GenBank/DDBJ whole genome shotgun (WGS) entry which is preliminary data.</text>
</comment>
<dbReference type="PANTHER" id="PTHR47718">
    <property type="entry name" value="OS01G0519700 PROTEIN"/>
    <property type="match status" value="1"/>
</dbReference>
<evidence type="ECO:0000259" key="2">
    <source>
        <dbReference type="Pfam" id="PF10551"/>
    </source>
</evidence>
<keyword evidence="4" id="KW-1185">Reference proteome</keyword>
<sequence length="565" mass="65154">MGSRNKEIGLSSYDGKSVVKVCVDNNEAVNSEEEEQHYMKNIADLTYDEIWGLEFDSEREVVQFYCLYARVKGFFARKDEIGRDCKGAINMRQIVCNREGSRNKKHNLRMDRLRDPRPLTRTKCGAKFRVHFDHKSQNWKVVSFVDTHNHELTPPDSVHLIPGYRTLNDGDKAQINSFHLHGVQTSHIFGLMVGQKGDHSSLGFCKKDLYNHINRKNRARIEDGDAFAALCYLQAKADNDPMYFLKFTTSTDGRLQHLFWADGCNRVNYECFGDVITFDTTYKKNKYNRPLVIFCGYNHHGETTIFGFALVADESTETYKWVLETFSEAMFGKHPNGVVTDGDHAMREAVRDVFPNTSHRLCAWHIQKNAAENVKNKHFLEEFKHLIYSSMSIDEFEDEWKKIIEKYGLVENKWMRKMYKMKSMWASTYMRDHFFGGIRTTSVCEGINSFIKRYVKNKSSLVDLMHNLERALKQYRHNELNNANNIGSGMKNIMDEDVIPTECSAKVVKGDDRECQAVYIPNPTTIPPPMMKTSFTSLLQNLHNLGKTGDPGHVKESPSGVENIF</sequence>
<dbReference type="EMBL" id="JAYMYQ010000006">
    <property type="protein sequence ID" value="KAK7323268.1"/>
    <property type="molecule type" value="Genomic_DNA"/>
</dbReference>
<feature type="domain" description="MULE transposase" evidence="2">
    <location>
        <begin position="275"/>
        <end position="369"/>
    </location>
</feature>